<dbReference type="HOGENOM" id="CLU_024706_1_0_1"/>
<dbReference type="GO" id="GO:0006361">
    <property type="term" value="P:transcription initiation at RNA polymerase I promoter"/>
    <property type="evidence" value="ECO:0007669"/>
    <property type="project" value="TreeGrafter"/>
</dbReference>
<dbReference type="EMBL" id="HE576754">
    <property type="protein sequence ID" value="CCC69307.1"/>
    <property type="molecule type" value="Genomic_DNA"/>
</dbReference>
<dbReference type="eggNOG" id="ENOG502RY38">
    <property type="taxonomic scope" value="Eukaryota"/>
</dbReference>
<dbReference type="KEGG" id="ncs:NCAS_0C03170"/>
<name>G0VCU6_NAUCA</name>
<dbReference type="GO" id="GO:0001181">
    <property type="term" value="F:RNA polymerase I general transcription initiation factor activity"/>
    <property type="evidence" value="ECO:0007669"/>
    <property type="project" value="TreeGrafter"/>
</dbReference>
<dbReference type="Proteomes" id="UP000001640">
    <property type="component" value="Chromosome 3"/>
</dbReference>
<gene>
    <name evidence="1" type="primary">NCAS0C03170</name>
    <name evidence="1" type="ordered locus">NCAS_0C03170</name>
</gene>
<evidence type="ECO:0000313" key="1">
    <source>
        <dbReference type="EMBL" id="CCC69307.1"/>
    </source>
</evidence>
<dbReference type="STRING" id="1064592.G0VCU6"/>
<dbReference type="InParanoid" id="G0VCU6"/>
<dbReference type="PANTHER" id="PTHR28079:SF1">
    <property type="entry name" value="RNA POLYMERASE I-SPECIFIC TRANSCRIPTION INITIATION FACTOR RRN5"/>
    <property type="match status" value="1"/>
</dbReference>
<dbReference type="GO" id="GO:0042790">
    <property type="term" value="P:nucleolar large rRNA transcription by RNA polymerase I"/>
    <property type="evidence" value="ECO:0007669"/>
    <property type="project" value="InterPro"/>
</dbReference>
<keyword evidence="2" id="KW-1185">Reference proteome</keyword>
<sequence length="441" mass="51379">MGRPRNDCVKLYFEQFNNEVDEFFNADFQVDYELRASRIHVDSKIKYLEREEAKKGITPDVEDDDDDEAKNKKPIPLGVHWSSREKRLFFHYLSRYSIHRLDEWYRKVGSGSKSKYEVLTYYRVLRSNLHAIKRRNTIDKRKKGLFAGILRRKDLPIAYEMSESFVQLEETMAASLPTGIDAVYSETPSDETQLITLQPWERRWHSVLRRSPTVSTQQSALPVSVEAYDYLTRLAKRHLRQVIYSTVLPQLERKAIAVRDKDDDNSDKLHTVHLVTRRDVLTGIHRLRLMLRDTKRVPLLAETWLQTLSKFELQISESKNKSNLSGSIIRNSRTLNDLVECFTREVPFLEPLPLLRKGADSAVTEPIVDGTIAAEEEMALCQWETLEMEQEDMRRSRRYCNALLQRFTRSQTPISIAVQQDEPLPGAPARSKAALNRFLYS</sequence>
<dbReference type="OrthoDB" id="2240312at2759"/>
<evidence type="ECO:0008006" key="3">
    <source>
        <dbReference type="Google" id="ProtNLM"/>
    </source>
</evidence>
<dbReference type="GO" id="GO:0000182">
    <property type="term" value="F:rDNA binding"/>
    <property type="evidence" value="ECO:0007669"/>
    <property type="project" value="TreeGrafter"/>
</dbReference>
<dbReference type="InterPro" id="IPR039601">
    <property type="entry name" value="Rrn5"/>
</dbReference>
<dbReference type="GO" id="GO:0000500">
    <property type="term" value="C:RNA polymerase I upstream activating factor complex"/>
    <property type="evidence" value="ECO:0007669"/>
    <property type="project" value="InterPro"/>
</dbReference>
<dbReference type="AlphaFoldDB" id="G0VCU6"/>
<protein>
    <recommendedName>
        <fullName evidence="3">Myb-like domain-containing protein</fullName>
    </recommendedName>
</protein>
<evidence type="ECO:0000313" key="2">
    <source>
        <dbReference type="Proteomes" id="UP000001640"/>
    </source>
</evidence>
<accession>G0VCU6</accession>
<organism evidence="1 2">
    <name type="scientific">Naumovozyma castellii</name>
    <name type="common">Yeast</name>
    <name type="synonym">Saccharomyces castellii</name>
    <dbReference type="NCBI Taxonomy" id="27288"/>
    <lineage>
        <taxon>Eukaryota</taxon>
        <taxon>Fungi</taxon>
        <taxon>Dikarya</taxon>
        <taxon>Ascomycota</taxon>
        <taxon>Saccharomycotina</taxon>
        <taxon>Saccharomycetes</taxon>
        <taxon>Saccharomycetales</taxon>
        <taxon>Saccharomycetaceae</taxon>
        <taxon>Naumovozyma</taxon>
    </lineage>
</organism>
<dbReference type="PANTHER" id="PTHR28079">
    <property type="entry name" value="RNA POLYMERASE I-SPECIFIC TRANSCRIPTION INITIATION FACTOR RRN5"/>
    <property type="match status" value="1"/>
</dbReference>
<dbReference type="RefSeq" id="XP_003675672.1">
    <property type="nucleotide sequence ID" value="XM_003675624.1"/>
</dbReference>
<reference key="2">
    <citation type="submission" date="2011-08" db="EMBL/GenBank/DDBJ databases">
        <title>Genome sequence of Naumovozyma castellii.</title>
        <authorList>
            <person name="Gordon J.L."/>
            <person name="Armisen D."/>
            <person name="Proux-Wera E."/>
            <person name="OhEigeartaigh S.S."/>
            <person name="Byrne K.P."/>
            <person name="Wolfe K.H."/>
        </authorList>
    </citation>
    <scope>NUCLEOTIDE SEQUENCE</scope>
    <source>
        <strain>Type strain:CBS 4309</strain>
    </source>
</reference>
<dbReference type="GeneID" id="96902889"/>
<dbReference type="FunCoup" id="G0VCU6">
    <property type="interactions" value="51"/>
</dbReference>
<reference evidence="1 2" key="1">
    <citation type="journal article" date="2011" name="Proc. Natl. Acad. Sci. U.S.A.">
        <title>Evolutionary erosion of yeast sex chromosomes by mating-type switching accidents.</title>
        <authorList>
            <person name="Gordon J.L."/>
            <person name="Armisen D."/>
            <person name="Proux-Wera E."/>
            <person name="Oheigeartaigh S.S."/>
            <person name="Byrne K.P."/>
            <person name="Wolfe K.H."/>
        </authorList>
    </citation>
    <scope>NUCLEOTIDE SEQUENCE [LARGE SCALE GENOMIC DNA]</scope>
    <source>
        <strain evidence="2">ATCC 76901 / BCRC 22586 / CBS 4309 / NBRC 1992 / NRRL Y-12630</strain>
    </source>
</reference>
<proteinExistence type="predicted"/>